<evidence type="ECO:0000313" key="2">
    <source>
        <dbReference type="EMBL" id="GEU46922.1"/>
    </source>
</evidence>
<gene>
    <name evidence="2" type="ORF">Tci_018900</name>
</gene>
<proteinExistence type="predicted"/>
<dbReference type="AlphaFoldDB" id="A0A6L2KDX6"/>
<keyword evidence="1" id="KW-0175">Coiled coil</keyword>
<dbReference type="EMBL" id="BKCJ010002196">
    <property type="protein sequence ID" value="GEU46922.1"/>
    <property type="molecule type" value="Genomic_DNA"/>
</dbReference>
<reference evidence="2" key="1">
    <citation type="journal article" date="2019" name="Sci. Rep.">
        <title>Draft genome of Tanacetum cinerariifolium, the natural source of mosquito coil.</title>
        <authorList>
            <person name="Yamashiro T."/>
            <person name="Shiraishi A."/>
            <person name="Satake H."/>
            <person name="Nakayama K."/>
        </authorList>
    </citation>
    <scope>NUCLEOTIDE SEQUENCE</scope>
</reference>
<feature type="coiled-coil region" evidence="1">
    <location>
        <begin position="226"/>
        <end position="288"/>
    </location>
</feature>
<organism evidence="2">
    <name type="scientific">Tanacetum cinerariifolium</name>
    <name type="common">Dalmatian daisy</name>
    <name type="synonym">Chrysanthemum cinerariifolium</name>
    <dbReference type="NCBI Taxonomy" id="118510"/>
    <lineage>
        <taxon>Eukaryota</taxon>
        <taxon>Viridiplantae</taxon>
        <taxon>Streptophyta</taxon>
        <taxon>Embryophyta</taxon>
        <taxon>Tracheophyta</taxon>
        <taxon>Spermatophyta</taxon>
        <taxon>Magnoliopsida</taxon>
        <taxon>eudicotyledons</taxon>
        <taxon>Gunneridae</taxon>
        <taxon>Pentapetalae</taxon>
        <taxon>asterids</taxon>
        <taxon>campanulids</taxon>
        <taxon>Asterales</taxon>
        <taxon>Asteraceae</taxon>
        <taxon>Asteroideae</taxon>
        <taxon>Anthemideae</taxon>
        <taxon>Anthemidinae</taxon>
        <taxon>Tanacetum</taxon>
    </lineage>
</organism>
<evidence type="ECO:0000256" key="1">
    <source>
        <dbReference type="SAM" id="Coils"/>
    </source>
</evidence>
<comment type="caution">
    <text evidence="2">The sequence shown here is derived from an EMBL/GenBank/DDBJ whole genome shotgun (WGS) entry which is preliminary data.</text>
</comment>
<evidence type="ECO:0008006" key="3">
    <source>
        <dbReference type="Google" id="ProtNLM"/>
    </source>
</evidence>
<accession>A0A6L2KDX6</accession>
<name>A0A6L2KDX6_TANCI</name>
<protein>
    <recommendedName>
        <fullName evidence="3">Transposase (Putative), gypsy type</fullName>
    </recommendedName>
</protein>
<sequence length="405" mass="44823">MSDPLCSGVNAKDVRRLCDNVIDLRTVHSAMLYEIGLTTIWKHVGYHPVFKDGEGNVAASMSEFLKFPMARDASRTVHSVTPLNTFNDANANAEAGGSNQVLQSYGHMEEEVVDASNNNDINNEEVNSPHSVSSPYSEHSLHLEHSLHSEEHKEIHTSDDGVHLNEEGDNVQHGVTGVEAYVSAFGGSGRHIFPGRNSGDDKEDHKALQQVHLDCAGKEIALSKKLAVVEKEKNDLLDKSKDQEERIQGLEEALTSKTSSLSEAEKTADQLKRDLERLTVDLSQAEVVRRNYVGKLLPTVVQGLLSSDEYKKSLSKPFNQAIAVEWLEGVKVDRIKEETQAILVNTNNYDPQCHATFMSAFDELFSKSYPYVEKLNASFRLPLGNLQNMWPEGEGPTVGGRAINE</sequence>